<reference evidence="2" key="1">
    <citation type="submission" date="2023-04" db="EMBL/GenBank/DDBJ databases">
        <title>Complete genome sequence of Temperatibacter marinus.</title>
        <authorList>
            <person name="Rong J.-C."/>
            <person name="Yi M.-L."/>
            <person name="Zhao Q."/>
        </authorList>
    </citation>
    <scope>NUCLEOTIDE SEQUENCE</scope>
    <source>
        <strain evidence="2">NBRC 110045</strain>
    </source>
</reference>
<dbReference type="EC" id="1.-.-.-" evidence="2"/>
<dbReference type="EC" id="1.4.3.5" evidence="2"/>
<name>A0AA52EIX9_9PROT</name>
<dbReference type="Proteomes" id="UP001268683">
    <property type="component" value="Chromosome"/>
</dbReference>
<evidence type="ECO:0000313" key="3">
    <source>
        <dbReference type="Proteomes" id="UP001268683"/>
    </source>
</evidence>
<dbReference type="AlphaFoldDB" id="A0AA52EIX9"/>
<dbReference type="PANTHER" id="PTHR39336">
    <property type="entry name" value="PYRIDOXAMINE PHOSPHATE OXIDASE FAMILY PROTEIN (AFU_ORTHOLOGUE AFUA_6G11440)"/>
    <property type="match status" value="1"/>
</dbReference>
<keyword evidence="3" id="KW-1185">Reference proteome</keyword>
<keyword evidence="2" id="KW-0560">Oxidoreductase</keyword>
<dbReference type="KEGG" id="tmk:QGN29_01980"/>
<dbReference type="RefSeq" id="WP_310798983.1">
    <property type="nucleotide sequence ID" value="NZ_CP123872.1"/>
</dbReference>
<feature type="domain" description="Pyridoxamine 5'-phosphate oxidase N-terminal" evidence="1">
    <location>
        <begin position="8"/>
        <end position="130"/>
    </location>
</feature>
<gene>
    <name evidence="2" type="ORF">QGN29_01980</name>
</gene>
<proteinExistence type="predicted"/>
<dbReference type="GO" id="GO:0004733">
    <property type="term" value="F:pyridoxamine phosphate oxidase activity"/>
    <property type="evidence" value="ECO:0007669"/>
    <property type="project" value="UniProtKB-EC"/>
</dbReference>
<evidence type="ECO:0000259" key="1">
    <source>
        <dbReference type="Pfam" id="PF01243"/>
    </source>
</evidence>
<dbReference type="Pfam" id="PF01243">
    <property type="entry name" value="PNPOx_N"/>
    <property type="match status" value="1"/>
</dbReference>
<dbReference type="Gene3D" id="2.30.110.10">
    <property type="entry name" value="Electron Transport, Fmn-binding Protein, Chain A"/>
    <property type="match status" value="1"/>
</dbReference>
<dbReference type="EMBL" id="CP123872">
    <property type="protein sequence ID" value="WND03134.1"/>
    <property type="molecule type" value="Genomic_DNA"/>
</dbReference>
<accession>A0AA52EIX9</accession>
<evidence type="ECO:0000313" key="2">
    <source>
        <dbReference type="EMBL" id="WND03134.1"/>
    </source>
</evidence>
<protein>
    <submittedName>
        <fullName evidence="2">Pyridoxamine 5'-phosphate oxidase family protein</fullName>
        <ecNumber evidence="2">1.-.-.-</ecNumber>
        <ecNumber evidence="2">1.4.3.5</ecNumber>
    </submittedName>
</protein>
<dbReference type="SUPFAM" id="SSF50475">
    <property type="entry name" value="FMN-binding split barrel"/>
    <property type="match status" value="1"/>
</dbReference>
<sequence length="181" mass="20470">MAEFFDKIEDKHQRFIEEQPMFFIATACADGRVNLSPKGMDTFKVLSPNRFVYLDLTGSGNETAAHIKKDGRVTVMFNSYTRNPLILRLYGQGHVIRPGHLEFDELSSNFIERSGTRQFISVDVESVQTSCGYAVPLMEISGERDTLEKWATTKGKDGLKEYKKIKNSQSIDGFDTGLNDE</sequence>
<dbReference type="PANTHER" id="PTHR39336:SF1">
    <property type="entry name" value="PYRIDOXAMINE PHOSPHATE OXIDASE FAMILY PROTEIN (AFU_ORTHOLOGUE AFUA_6G11440)"/>
    <property type="match status" value="1"/>
</dbReference>
<organism evidence="2 3">
    <name type="scientific">Temperatibacter marinus</name>
    <dbReference type="NCBI Taxonomy" id="1456591"/>
    <lineage>
        <taxon>Bacteria</taxon>
        <taxon>Pseudomonadati</taxon>
        <taxon>Pseudomonadota</taxon>
        <taxon>Alphaproteobacteria</taxon>
        <taxon>Kordiimonadales</taxon>
        <taxon>Temperatibacteraceae</taxon>
        <taxon>Temperatibacter</taxon>
    </lineage>
</organism>
<dbReference type="InterPro" id="IPR011576">
    <property type="entry name" value="Pyridox_Oxase_N"/>
</dbReference>
<dbReference type="InterPro" id="IPR012349">
    <property type="entry name" value="Split_barrel_FMN-bd"/>
</dbReference>